<accession>A0A371HD63</accession>
<evidence type="ECO:0000313" key="3">
    <source>
        <dbReference type="Proteomes" id="UP000257109"/>
    </source>
</evidence>
<feature type="non-terminal residue" evidence="2">
    <location>
        <position position="1"/>
    </location>
</feature>
<sequence>MDHGLGDTQESMKSMELALGPKVQIRRLSLHLSKKPLSREREEPRQPSMQESEAIHEEGHKWSDISQGRKEVGPSPTSSASKSSSIKYFKCLGKEHIASQCHNRRNVVLRENGEVESESSQEDTSCTSGEESFNEGSHYEGLSHGEETYEQFNWKRN</sequence>
<dbReference type="OrthoDB" id="1747743at2759"/>
<proteinExistence type="predicted"/>
<feature type="compositionally biased region" description="Polar residues" evidence="1">
    <location>
        <begin position="122"/>
        <end position="135"/>
    </location>
</feature>
<protein>
    <submittedName>
        <fullName evidence="2">Uncharacterized protein</fullName>
    </submittedName>
</protein>
<feature type="region of interest" description="Disordered" evidence="1">
    <location>
        <begin position="110"/>
        <end position="157"/>
    </location>
</feature>
<keyword evidence="3" id="KW-1185">Reference proteome</keyword>
<feature type="compositionally biased region" description="Basic and acidic residues" evidence="1">
    <location>
        <begin position="53"/>
        <end position="72"/>
    </location>
</feature>
<feature type="compositionally biased region" description="Basic residues" evidence="1">
    <location>
        <begin position="24"/>
        <end position="36"/>
    </location>
</feature>
<evidence type="ECO:0000313" key="2">
    <source>
        <dbReference type="EMBL" id="RDY00749.1"/>
    </source>
</evidence>
<dbReference type="EMBL" id="QJKJ01002914">
    <property type="protein sequence ID" value="RDY00749.1"/>
    <property type="molecule type" value="Genomic_DNA"/>
</dbReference>
<gene>
    <name evidence="2" type="ORF">CR513_16027</name>
</gene>
<reference evidence="2" key="1">
    <citation type="submission" date="2018-05" db="EMBL/GenBank/DDBJ databases">
        <title>Draft genome of Mucuna pruriens seed.</title>
        <authorList>
            <person name="Nnadi N.E."/>
            <person name="Vos R."/>
            <person name="Hasami M.H."/>
            <person name="Devisetty U.K."/>
            <person name="Aguiy J.C."/>
        </authorList>
    </citation>
    <scope>NUCLEOTIDE SEQUENCE [LARGE SCALE GENOMIC DNA]</scope>
    <source>
        <strain evidence="2">JCA_2017</strain>
    </source>
</reference>
<feature type="region of interest" description="Disordered" evidence="1">
    <location>
        <begin position="1"/>
        <end position="84"/>
    </location>
</feature>
<dbReference type="Proteomes" id="UP000257109">
    <property type="component" value="Unassembled WGS sequence"/>
</dbReference>
<feature type="compositionally biased region" description="Low complexity" evidence="1">
    <location>
        <begin position="75"/>
        <end position="84"/>
    </location>
</feature>
<feature type="compositionally biased region" description="Basic and acidic residues" evidence="1">
    <location>
        <begin position="137"/>
        <end position="147"/>
    </location>
</feature>
<organism evidence="2 3">
    <name type="scientific">Mucuna pruriens</name>
    <name type="common">Velvet bean</name>
    <name type="synonym">Dolichos pruriens</name>
    <dbReference type="NCBI Taxonomy" id="157652"/>
    <lineage>
        <taxon>Eukaryota</taxon>
        <taxon>Viridiplantae</taxon>
        <taxon>Streptophyta</taxon>
        <taxon>Embryophyta</taxon>
        <taxon>Tracheophyta</taxon>
        <taxon>Spermatophyta</taxon>
        <taxon>Magnoliopsida</taxon>
        <taxon>eudicotyledons</taxon>
        <taxon>Gunneridae</taxon>
        <taxon>Pentapetalae</taxon>
        <taxon>rosids</taxon>
        <taxon>fabids</taxon>
        <taxon>Fabales</taxon>
        <taxon>Fabaceae</taxon>
        <taxon>Papilionoideae</taxon>
        <taxon>50 kb inversion clade</taxon>
        <taxon>NPAAA clade</taxon>
        <taxon>indigoferoid/millettioid clade</taxon>
        <taxon>Phaseoleae</taxon>
        <taxon>Mucuna</taxon>
    </lineage>
</organism>
<evidence type="ECO:0000256" key="1">
    <source>
        <dbReference type="SAM" id="MobiDB-lite"/>
    </source>
</evidence>
<comment type="caution">
    <text evidence="2">The sequence shown here is derived from an EMBL/GenBank/DDBJ whole genome shotgun (WGS) entry which is preliminary data.</text>
</comment>
<name>A0A371HD63_MUCPR</name>
<dbReference type="AlphaFoldDB" id="A0A371HD63"/>